<reference evidence="2" key="1">
    <citation type="submission" date="2022-02" db="EMBL/GenBank/DDBJ databases">
        <authorList>
            <person name="King R."/>
        </authorList>
    </citation>
    <scope>NUCLEOTIDE SEQUENCE</scope>
</reference>
<keyword evidence="3" id="KW-1185">Reference proteome</keyword>
<feature type="transmembrane region" description="Helical" evidence="1">
    <location>
        <begin position="146"/>
        <end position="166"/>
    </location>
</feature>
<dbReference type="EMBL" id="OU899036">
    <property type="protein sequence ID" value="CAH1732514.1"/>
    <property type="molecule type" value="Genomic_DNA"/>
</dbReference>
<dbReference type="Proteomes" id="UP001154329">
    <property type="component" value="Chromosome 3"/>
</dbReference>
<keyword evidence="1" id="KW-1133">Transmembrane helix</keyword>
<evidence type="ECO:0000313" key="2">
    <source>
        <dbReference type="EMBL" id="CAH1732514.1"/>
    </source>
</evidence>
<reference evidence="2" key="2">
    <citation type="submission" date="2022-10" db="EMBL/GenBank/DDBJ databases">
        <authorList>
            <consortium name="ENA_rothamsted_submissions"/>
            <consortium name="culmorum"/>
            <person name="King R."/>
        </authorList>
    </citation>
    <scope>NUCLEOTIDE SEQUENCE</scope>
</reference>
<sequence>MYIFISVFYFIFNDRLYTPVAATTMPATTTIRRQRFIVRFDSISVFLVSFFFIFLIILVVLVAAEVFLPIIFFVNWLGSHAARVSRRRRRNELADRLPPSSSLPFAISLLVALTVSHSFSQSLYLSFSLSLSLSRIRTLSDRRGLAVFNLYTYALVQAASICGGVIPPWSPSYTAAAAVD</sequence>
<evidence type="ECO:0000313" key="3">
    <source>
        <dbReference type="Proteomes" id="UP001154329"/>
    </source>
</evidence>
<feature type="transmembrane region" description="Helical" evidence="1">
    <location>
        <begin position="43"/>
        <end position="76"/>
    </location>
</feature>
<keyword evidence="1" id="KW-0812">Transmembrane</keyword>
<organism evidence="2 3">
    <name type="scientific">Aphis gossypii</name>
    <name type="common">Cotton aphid</name>
    <dbReference type="NCBI Taxonomy" id="80765"/>
    <lineage>
        <taxon>Eukaryota</taxon>
        <taxon>Metazoa</taxon>
        <taxon>Ecdysozoa</taxon>
        <taxon>Arthropoda</taxon>
        <taxon>Hexapoda</taxon>
        <taxon>Insecta</taxon>
        <taxon>Pterygota</taxon>
        <taxon>Neoptera</taxon>
        <taxon>Paraneoptera</taxon>
        <taxon>Hemiptera</taxon>
        <taxon>Sternorrhyncha</taxon>
        <taxon>Aphidomorpha</taxon>
        <taxon>Aphidoidea</taxon>
        <taxon>Aphididae</taxon>
        <taxon>Aphidini</taxon>
        <taxon>Aphis</taxon>
        <taxon>Aphis</taxon>
    </lineage>
</organism>
<name>A0A9P0J7S1_APHGO</name>
<gene>
    <name evidence="2" type="ORF">APHIGO_LOCUS8995</name>
</gene>
<evidence type="ECO:0000256" key="1">
    <source>
        <dbReference type="SAM" id="Phobius"/>
    </source>
</evidence>
<accession>A0A9P0J7S1</accession>
<protein>
    <submittedName>
        <fullName evidence="2">Uncharacterized protein</fullName>
    </submittedName>
</protein>
<keyword evidence="1" id="KW-0472">Membrane</keyword>
<feature type="transmembrane region" description="Helical" evidence="1">
    <location>
        <begin position="105"/>
        <end position="125"/>
    </location>
</feature>
<dbReference type="AlphaFoldDB" id="A0A9P0J7S1"/>
<proteinExistence type="predicted"/>